<evidence type="ECO:0000256" key="4">
    <source>
        <dbReference type="SAM" id="MobiDB-lite"/>
    </source>
</evidence>
<evidence type="ECO:0000256" key="1">
    <source>
        <dbReference type="ARBA" id="ARBA00022598"/>
    </source>
</evidence>
<feature type="domain" description="BPL/LPL catalytic" evidence="5">
    <location>
        <begin position="1"/>
        <end position="180"/>
    </location>
</feature>
<feature type="region of interest" description="Disordered" evidence="4">
    <location>
        <begin position="258"/>
        <end position="284"/>
    </location>
</feature>
<evidence type="ECO:0000259" key="5">
    <source>
        <dbReference type="PROSITE" id="PS51733"/>
    </source>
</evidence>
<dbReference type="InterPro" id="IPR004408">
    <property type="entry name" value="Biotin_CoA_COase_ligase"/>
</dbReference>
<dbReference type="NCBIfam" id="TIGR00121">
    <property type="entry name" value="birA_ligase"/>
    <property type="match status" value="1"/>
</dbReference>
<sequence>MPSTQDEAARRLAAGQETPFAVATGEQTAGRGRLGRSFASPDGGNVYLTYVHRTRLAPQRRSWIPLVAGLAALEAVTSAVGDRGPVLGLKWPNDLHLEDGRKLGGILVEGRGSDAVLIGIGLNVRGPVRGADGAPVPGAAWLLGDEGIRATGEQREGAGDPEAMRARIERALAGALAAELAALESTEGDADAARSADRYTMTCLTLGQAVRVDPLGSAGTGGARSSSLRGIARAVDAHGRLVVDLDEGGRRAVDVGDVRHVRPGGPARPATGAARGAEQEVHGT</sequence>
<name>A0ABS4X4W8_9MICO</name>
<dbReference type="GO" id="GO:0004077">
    <property type="term" value="F:biotin--[biotin carboxyl-carrier protein] ligase activity"/>
    <property type="evidence" value="ECO:0007669"/>
    <property type="project" value="UniProtKB-EC"/>
</dbReference>
<evidence type="ECO:0000256" key="2">
    <source>
        <dbReference type="ARBA" id="ARBA00023267"/>
    </source>
</evidence>
<feature type="compositionally biased region" description="Low complexity" evidence="4">
    <location>
        <begin position="263"/>
        <end position="276"/>
    </location>
</feature>
<evidence type="ECO:0000313" key="6">
    <source>
        <dbReference type="EMBL" id="MBP2383512.1"/>
    </source>
</evidence>
<reference evidence="6 7" key="1">
    <citation type="submission" date="2021-03" db="EMBL/GenBank/DDBJ databases">
        <title>Sequencing the genomes of 1000 actinobacteria strains.</title>
        <authorList>
            <person name="Klenk H.-P."/>
        </authorList>
    </citation>
    <scope>NUCLEOTIDE SEQUENCE [LARGE SCALE GENOMIC DNA]</scope>
    <source>
        <strain evidence="6 7">DSM 14566</strain>
    </source>
</reference>
<comment type="caution">
    <text evidence="6">The sequence shown here is derived from an EMBL/GenBank/DDBJ whole genome shotgun (WGS) entry which is preliminary data.</text>
</comment>
<dbReference type="Gene3D" id="3.30.930.10">
    <property type="entry name" value="Bira Bifunctional Protein, Domain 2"/>
    <property type="match status" value="1"/>
</dbReference>
<organism evidence="6 7">
    <name type="scientific">Brachybacterium sacelli</name>
    <dbReference type="NCBI Taxonomy" id="173364"/>
    <lineage>
        <taxon>Bacteria</taxon>
        <taxon>Bacillati</taxon>
        <taxon>Actinomycetota</taxon>
        <taxon>Actinomycetes</taxon>
        <taxon>Micrococcales</taxon>
        <taxon>Dermabacteraceae</taxon>
        <taxon>Brachybacterium</taxon>
    </lineage>
</organism>
<dbReference type="EC" id="6.3.4.15" evidence="3"/>
<proteinExistence type="predicted"/>
<dbReference type="InterPro" id="IPR003142">
    <property type="entry name" value="BPL_C"/>
</dbReference>
<dbReference type="Gene3D" id="2.30.30.100">
    <property type="match status" value="1"/>
</dbReference>
<dbReference type="InterPro" id="IPR045864">
    <property type="entry name" value="aa-tRNA-synth_II/BPL/LPL"/>
</dbReference>
<accession>A0ABS4X4W8</accession>
<dbReference type="PANTHER" id="PTHR12835">
    <property type="entry name" value="BIOTIN PROTEIN LIGASE"/>
    <property type="match status" value="1"/>
</dbReference>
<dbReference type="PROSITE" id="PS51733">
    <property type="entry name" value="BPL_LPL_CATALYTIC"/>
    <property type="match status" value="1"/>
</dbReference>
<dbReference type="InterPro" id="IPR004143">
    <property type="entry name" value="BPL_LPL_catalytic"/>
</dbReference>
<dbReference type="EMBL" id="JAGIOD010000002">
    <property type="protein sequence ID" value="MBP2383512.1"/>
    <property type="molecule type" value="Genomic_DNA"/>
</dbReference>
<evidence type="ECO:0000313" key="7">
    <source>
        <dbReference type="Proteomes" id="UP001519290"/>
    </source>
</evidence>
<dbReference type="Proteomes" id="UP001519290">
    <property type="component" value="Unassembled WGS sequence"/>
</dbReference>
<dbReference type="CDD" id="cd16442">
    <property type="entry name" value="BPL"/>
    <property type="match status" value="1"/>
</dbReference>
<gene>
    <name evidence="6" type="ORF">JOF43_003501</name>
</gene>
<dbReference type="PANTHER" id="PTHR12835:SF5">
    <property type="entry name" value="BIOTIN--PROTEIN LIGASE"/>
    <property type="match status" value="1"/>
</dbReference>
<dbReference type="Pfam" id="PF03099">
    <property type="entry name" value="BPL_LplA_LipB"/>
    <property type="match status" value="1"/>
</dbReference>
<keyword evidence="1 6" id="KW-0436">Ligase</keyword>
<keyword evidence="2" id="KW-0092">Biotin</keyword>
<keyword evidence="7" id="KW-1185">Reference proteome</keyword>
<dbReference type="Pfam" id="PF02237">
    <property type="entry name" value="BPL_C"/>
    <property type="match status" value="1"/>
</dbReference>
<dbReference type="SUPFAM" id="SSF55681">
    <property type="entry name" value="Class II aaRS and biotin synthetases"/>
    <property type="match status" value="1"/>
</dbReference>
<protein>
    <recommendedName>
        <fullName evidence="3">biotin--[biotin carboxyl-carrier protein] ligase</fullName>
        <ecNumber evidence="3">6.3.4.15</ecNumber>
    </recommendedName>
</protein>
<evidence type="ECO:0000256" key="3">
    <source>
        <dbReference type="ARBA" id="ARBA00024227"/>
    </source>
</evidence>